<feature type="compositionally biased region" description="Basic and acidic residues" evidence="1">
    <location>
        <begin position="231"/>
        <end position="240"/>
    </location>
</feature>
<keyword evidence="3" id="KW-1185">Reference proteome</keyword>
<evidence type="ECO:0000256" key="1">
    <source>
        <dbReference type="SAM" id="MobiDB-lite"/>
    </source>
</evidence>
<reference evidence="2 3" key="1">
    <citation type="journal article" date="2016" name="Genome Biol. Evol.">
        <title>Divergent and convergent evolution of fungal pathogenicity.</title>
        <authorList>
            <person name="Shang Y."/>
            <person name="Xiao G."/>
            <person name="Zheng P."/>
            <person name="Cen K."/>
            <person name="Zhan S."/>
            <person name="Wang C."/>
        </authorList>
    </citation>
    <scope>NUCLEOTIDE SEQUENCE [LARGE SCALE GENOMIC DNA]</scope>
    <source>
        <strain evidence="2 3">RCEF 264</strain>
    </source>
</reference>
<dbReference type="AlphaFoldDB" id="A0A167S217"/>
<feature type="compositionally biased region" description="Low complexity" evidence="1">
    <location>
        <begin position="187"/>
        <end position="197"/>
    </location>
</feature>
<proteinExistence type="predicted"/>
<accession>A0A167S217</accession>
<dbReference type="EMBL" id="AZHD01000011">
    <property type="protein sequence ID" value="OAA59157.1"/>
    <property type="molecule type" value="Genomic_DNA"/>
</dbReference>
<name>A0A167S217_9HYPO</name>
<dbReference type="Proteomes" id="UP000076874">
    <property type="component" value="Unassembled WGS sequence"/>
</dbReference>
<sequence>MCVGFRIVKYACSCRYNTLTSVCETHPGRHNPKLFDLPNRPNVPCQVLINTGRCDVIDKEEAVGTLELSYCCTYCLTDFYEEVRTYFDSPESTKQYRHVKKFNGYAQFVLDDAIELLMLNPVTGELSTDTQLMLQRLSQLEYMVGTWDPNMKEEEVDEKLKETRRWIDNKDVFDLVVDVPDNAGEGSSRSSRSSQSSRSRRNSRVVLTPYMAEPITITYGDEPKAEEEDNDKGKGKETEK</sequence>
<comment type="caution">
    <text evidence="2">The sequence shown here is derived from an EMBL/GenBank/DDBJ whole genome shotgun (WGS) entry which is preliminary data.</text>
</comment>
<feature type="region of interest" description="Disordered" evidence="1">
    <location>
        <begin position="178"/>
        <end position="240"/>
    </location>
</feature>
<evidence type="ECO:0000313" key="3">
    <source>
        <dbReference type="Proteomes" id="UP000076874"/>
    </source>
</evidence>
<gene>
    <name evidence="2" type="ORF">SPI_06359</name>
</gene>
<protein>
    <submittedName>
        <fullName evidence="2">Uncharacterized protein</fullName>
    </submittedName>
</protein>
<organism evidence="2 3">
    <name type="scientific">Niveomyces insectorum RCEF 264</name>
    <dbReference type="NCBI Taxonomy" id="1081102"/>
    <lineage>
        <taxon>Eukaryota</taxon>
        <taxon>Fungi</taxon>
        <taxon>Dikarya</taxon>
        <taxon>Ascomycota</taxon>
        <taxon>Pezizomycotina</taxon>
        <taxon>Sordariomycetes</taxon>
        <taxon>Hypocreomycetidae</taxon>
        <taxon>Hypocreales</taxon>
        <taxon>Cordycipitaceae</taxon>
        <taxon>Niveomyces</taxon>
    </lineage>
</organism>
<evidence type="ECO:0000313" key="2">
    <source>
        <dbReference type="EMBL" id="OAA59157.1"/>
    </source>
</evidence>